<evidence type="ECO:0000313" key="1">
    <source>
        <dbReference type="EMBL" id="CDW38148.1"/>
    </source>
</evidence>
<reference evidence="1" key="1">
    <citation type="submission" date="2014-05" db="EMBL/GenBank/DDBJ databases">
        <authorList>
            <person name="Chronopoulou M."/>
        </authorList>
    </citation>
    <scope>NUCLEOTIDE SEQUENCE</scope>
    <source>
        <tissue evidence="1">Whole organism</tissue>
    </source>
</reference>
<organism evidence="1">
    <name type="scientific">Lepeophtheirus salmonis</name>
    <name type="common">Salmon louse</name>
    <name type="synonym">Caligus salmonis</name>
    <dbReference type="NCBI Taxonomy" id="72036"/>
    <lineage>
        <taxon>Eukaryota</taxon>
        <taxon>Metazoa</taxon>
        <taxon>Ecdysozoa</taxon>
        <taxon>Arthropoda</taxon>
        <taxon>Crustacea</taxon>
        <taxon>Multicrustacea</taxon>
        <taxon>Hexanauplia</taxon>
        <taxon>Copepoda</taxon>
        <taxon>Siphonostomatoida</taxon>
        <taxon>Caligidae</taxon>
        <taxon>Lepeophtheirus</taxon>
    </lineage>
</organism>
<sequence length="25" mass="2777">MIQDMSEEELVGCGATNHLEKICII</sequence>
<protein>
    <submittedName>
        <fullName evidence="1">Uncharacterized protein</fullName>
    </submittedName>
</protein>
<accession>A0A0K2UIT7</accession>
<dbReference type="EMBL" id="HACA01020787">
    <property type="protein sequence ID" value="CDW38148.1"/>
    <property type="molecule type" value="Transcribed_RNA"/>
</dbReference>
<proteinExistence type="predicted"/>
<dbReference type="AlphaFoldDB" id="A0A0K2UIT7"/>
<name>A0A0K2UIT7_LEPSM</name>